<evidence type="ECO:0008006" key="3">
    <source>
        <dbReference type="Google" id="ProtNLM"/>
    </source>
</evidence>
<name>A0A9X4NN44_9LACT</name>
<evidence type="ECO:0000313" key="2">
    <source>
        <dbReference type="Proteomes" id="UP001152614"/>
    </source>
</evidence>
<protein>
    <recommendedName>
        <fullName evidence="3">IrrE N-terminal-like domain-containing protein</fullName>
    </recommendedName>
</protein>
<dbReference type="EMBL" id="JAOWLY010000024">
    <property type="protein sequence ID" value="MDG4985143.1"/>
    <property type="molecule type" value="Genomic_DNA"/>
</dbReference>
<accession>A0A9X4NN44</accession>
<dbReference type="AlphaFoldDB" id="A0A9X4NN44"/>
<proteinExistence type="predicted"/>
<dbReference type="Proteomes" id="UP001152614">
    <property type="component" value="Unassembled WGS sequence"/>
</dbReference>
<gene>
    <name evidence="1" type="ORF">OGZ51_13435</name>
</gene>
<reference evidence="1" key="1">
    <citation type="submission" date="2022-10" db="EMBL/GenBank/DDBJ databases">
        <authorList>
            <person name="Turner M.S."/>
            <person name="Huang W."/>
        </authorList>
    </citation>
    <scope>NUCLEOTIDE SEQUENCE</scope>
    <source>
        <strain evidence="1">3</strain>
    </source>
</reference>
<comment type="caution">
    <text evidence="1">The sequence shown here is derived from an EMBL/GenBank/DDBJ whole genome shotgun (WGS) entry which is preliminary data.</text>
</comment>
<reference evidence="1" key="2">
    <citation type="journal article" date="2023" name="Food Microbiol.">
        <title>Evaluation of the fermentation potential of lactic acid bacteria isolated from herbs, fruits and vegetables as starter cultures in nut-based milk alternatives.</title>
        <authorList>
            <person name="Huang W."/>
            <person name="Dong A."/>
            <person name="Pham H.T."/>
            <person name="Zhou C."/>
            <person name="Huo Z."/>
            <person name="Watjen A.P."/>
            <person name="Prakash S."/>
            <person name="Bang-Berthelsen C.H."/>
            <person name="Turner M.S."/>
        </authorList>
    </citation>
    <scope>NUCLEOTIDE SEQUENCE</scope>
    <source>
        <strain evidence="1">3</strain>
    </source>
</reference>
<dbReference type="RefSeq" id="WP_278229474.1">
    <property type="nucleotide sequence ID" value="NZ_JAOWLY010000024.1"/>
</dbReference>
<sequence>MNWKEIAEEAGIEIIWVGKEYGHEGSYIPKCSLYPNGAIILCVLLDDEEIEFVALHEIGHLVTGKSLAKVNALLKHIEHCKNEACANRFLLHNVAPRFVDENERNLQWATPDRLCEFLGIRSTFENIQIAQEEIDLALWGEYD</sequence>
<evidence type="ECO:0000313" key="1">
    <source>
        <dbReference type="EMBL" id="MDG4985143.1"/>
    </source>
</evidence>
<organism evidence="1 2">
    <name type="scientific">Lactococcus lactis</name>
    <dbReference type="NCBI Taxonomy" id="1358"/>
    <lineage>
        <taxon>Bacteria</taxon>
        <taxon>Bacillati</taxon>
        <taxon>Bacillota</taxon>
        <taxon>Bacilli</taxon>
        <taxon>Lactobacillales</taxon>
        <taxon>Streptococcaceae</taxon>
        <taxon>Lactococcus</taxon>
    </lineage>
</organism>